<proteinExistence type="predicted"/>
<dbReference type="KEGG" id="daf:Desaf_3670"/>
<accession>F3YZB8</accession>
<dbReference type="SUPFAM" id="SSF54637">
    <property type="entry name" value="Thioesterase/thiol ester dehydrase-isomerase"/>
    <property type="match status" value="1"/>
</dbReference>
<reference evidence="1 2" key="1">
    <citation type="journal article" date="2011" name="J. Bacteriol.">
        <title>Genome sequence of the mercury-methylating and pleomorphic Desulfovibrio africanus Strain Walvis Bay.</title>
        <authorList>
            <person name="Brown S.D."/>
            <person name="Wall J.D."/>
            <person name="Kucken A.M."/>
            <person name="Gilmour C.C."/>
            <person name="Podar M."/>
            <person name="Brandt C.C."/>
            <person name="Teshima H."/>
            <person name="Detter J.C."/>
            <person name="Han C.S."/>
            <person name="Land M.L."/>
            <person name="Lucas S."/>
            <person name="Han J."/>
            <person name="Pennacchio L."/>
            <person name="Nolan M."/>
            <person name="Pitluck S."/>
            <person name="Woyke T."/>
            <person name="Goodwin L."/>
            <person name="Palumbo A.V."/>
            <person name="Elias D.A."/>
        </authorList>
    </citation>
    <scope>NUCLEOTIDE SEQUENCE [LARGE SCALE GENOMIC DNA]</scope>
    <source>
        <strain evidence="1 2">Walvis Bay</strain>
    </source>
</reference>
<keyword evidence="2" id="KW-1185">Reference proteome</keyword>
<dbReference type="RefSeq" id="WP_014261555.1">
    <property type="nucleotide sequence ID" value="NC_016629.1"/>
</dbReference>
<evidence type="ECO:0000313" key="1">
    <source>
        <dbReference type="EMBL" id="EGJ51947.1"/>
    </source>
</evidence>
<dbReference type="STRING" id="690850.Desaf_3670"/>
<sequence length="156" mass="16521">MTLLPASKPLALPMDCQALVPHRGPMLLIDRLLSCQDKGGCVEARVVESNPFVDANGELEPLVTVELMAQAFAALKGYADLASGAEPSKGLLVSVRKVAASGRARVGDVLTINLAVKGEFDGFTVVEGEVRKNDKLLAAGSLKLWIPGRESVEEKP</sequence>
<dbReference type="Proteomes" id="UP000007844">
    <property type="component" value="Chromosome"/>
</dbReference>
<name>F3YZB8_DESAF</name>
<dbReference type="eggNOG" id="COG4706">
    <property type="taxonomic scope" value="Bacteria"/>
</dbReference>
<dbReference type="InterPro" id="IPR016776">
    <property type="entry name" value="ApeP-like_dehydratase"/>
</dbReference>
<dbReference type="InterPro" id="IPR029069">
    <property type="entry name" value="HotDog_dom_sf"/>
</dbReference>
<organism evidence="1 2">
    <name type="scientific">Desulfocurvibacter africanus subsp. africanus str. Walvis Bay</name>
    <dbReference type="NCBI Taxonomy" id="690850"/>
    <lineage>
        <taxon>Bacteria</taxon>
        <taxon>Pseudomonadati</taxon>
        <taxon>Thermodesulfobacteriota</taxon>
        <taxon>Desulfovibrionia</taxon>
        <taxon>Desulfovibrionales</taxon>
        <taxon>Desulfovibrionaceae</taxon>
        <taxon>Desulfocurvibacter</taxon>
    </lineage>
</organism>
<gene>
    <name evidence="1" type="ORF">Desaf_3670</name>
</gene>
<dbReference type="Gene3D" id="3.10.129.10">
    <property type="entry name" value="Hotdog Thioesterase"/>
    <property type="match status" value="1"/>
</dbReference>
<dbReference type="AlphaFoldDB" id="F3YZB8"/>
<dbReference type="EMBL" id="CP003221">
    <property type="protein sequence ID" value="EGJ51947.1"/>
    <property type="molecule type" value="Genomic_DNA"/>
</dbReference>
<dbReference type="Pfam" id="PF22817">
    <property type="entry name" value="ApeP-like"/>
    <property type="match status" value="1"/>
</dbReference>
<evidence type="ECO:0000313" key="2">
    <source>
        <dbReference type="Proteomes" id="UP000007844"/>
    </source>
</evidence>
<dbReference type="HOGENOM" id="CLU_116661_1_0_7"/>
<protein>
    <submittedName>
        <fullName evidence="1">Beta-hydroxyacyl-(Acyl-carrier-protein) dehydratase FabA/FabZ</fullName>
    </submittedName>
</protein>